<evidence type="ECO:0000256" key="11">
    <source>
        <dbReference type="RuleBase" id="RU003357"/>
    </source>
</evidence>
<proteinExistence type="inferred from homology"/>
<evidence type="ECO:0000256" key="8">
    <source>
        <dbReference type="ARBA" id="ARBA00023136"/>
    </source>
</evidence>
<dbReference type="Pfam" id="PF07715">
    <property type="entry name" value="Plug"/>
    <property type="match status" value="1"/>
</dbReference>
<accession>A0AA51RRD9</accession>
<evidence type="ECO:0000256" key="2">
    <source>
        <dbReference type="ARBA" id="ARBA00022448"/>
    </source>
</evidence>
<evidence type="ECO:0000256" key="1">
    <source>
        <dbReference type="ARBA" id="ARBA00004571"/>
    </source>
</evidence>
<dbReference type="PANTHER" id="PTHR30069:SF53">
    <property type="entry name" value="COLICIN I RECEPTOR-RELATED"/>
    <property type="match status" value="1"/>
</dbReference>
<dbReference type="RefSeq" id="WP_309201225.1">
    <property type="nucleotide sequence ID" value="NZ_CP133548.1"/>
</dbReference>
<evidence type="ECO:0000256" key="7">
    <source>
        <dbReference type="ARBA" id="ARBA00023077"/>
    </source>
</evidence>
<evidence type="ECO:0000259" key="14">
    <source>
        <dbReference type="Pfam" id="PF07715"/>
    </source>
</evidence>
<dbReference type="Gene3D" id="2.170.130.10">
    <property type="entry name" value="TonB-dependent receptor, plug domain"/>
    <property type="match status" value="1"/>
</dbReference>
<keyword evidence="7 11" id="KW-0798">TonB box</keyword>
<keyword evidence="8 10" id="KW-0472">Membrane</keyword>
<dbReference type="Proteomes" id="UP001239782">
    <property type="component" value="Chromosome"/>
</dbReference>
<keyword evidence="15" id="KW-0675">Receptor</keyword>
<dbReference type="KEGG" id="plei:Q9312_12685"/>
<dbReference type="InterPro" id="IPR039426">
    <property type="entry name" value="TonB-dep_rcpt-like"/>
</dbReference>
<keyword evidence="5 12" id="KW-0732">Signal</keyword>
<name>A0AA51RRD9_9GAMM</name>
<keyword evidence="3 10" id="KW-1134">Transmembrane beta strand</keyword>
<protein>
    <submittedName>
        <fullName evidence="15">TonB-dependent receptor</fullName>
    </submittedName>
</protein>
<comment type="subcellular location">
    <subcellularLocation>
        <location evidence="1 10">Cell outer membrane</location>
        <topology evidence="1 10">Multi-pass membrane protein</topology>
    </subcellularLocation>
</comment>
<gene>
    <name evidence="15" type="ORF">Q9312_12685</name>
</gene>
<evidence type="ECO:0000256" key="12">
    <source>
        <dbReference type="SAM" id="SignalP"/>
    </source>
</evidence>
<evidence type="ECO:0000256" key="6">
    <source>
        <dbReference type="ARBA" id="ARBA00023065"/>
    </source>
</evidence>
<dbReference type="PROSITE" id="PS52016">
    <property type="entry name" value="TONB_DEPENDENT_REC_3"/>
    <property type="match status" value="1"/>
</dbReference>
<dbReference type="Pfam" id="PF00593">
    <property type="entry name" value="TonB_dep_Rec_b-barrel"/>
    <property type="match status" value="1"/>
</dbReference>
<evidence type="ECO:0000256" key="10">
    <source>
        <dbReference type="PROSITE-ProRule" id="PRU01360"/>
    </source>
</evidence>
<dbReference type="InterPro" id="IPR036942">
    <property type="entry name" value="Beta-barrel_TonB_sf"/>
</dbReference>
<keyword evidence="9 10" id="KW-0998">Cell outer membrane</keyword>
<sequence>MKNIYTITLLASALQTAFADDLPPMDTKDKTITVTANRSMQNATNALAAIEVLSRQDIEKINPVSVTDLLETFSGIDVTRSGGHGQASSVYTRGGNNGHTLILIDGVRVGSATLGVKEINAIPVALIERIEFVKGPRASLWGSDAISGVIQIFTRRLGHQEYQVNLTAGSHHAQSGHLAVGFGNEKIQNTITVSSEASEGFDVLQSAEPDDDGYRRVAAAIKGDYSLSNVLALDWTLRHTRGNSEYDNAYGGSNESDFENTLLNIRYIYQENDWNSELAVRHSLDHSIDYGNGITRAMAGIFETERNQASGSIGRKINDHWQLTGGLEWFEDKVAQSSTNYATTERFTNSAFINSIFQVARFSSEISLRYDDVENVDTETTYNLSLGYRPNEHWLVAVSTAEAFKAPTFNDLYYPSGLYSSGNPLLKPEYAKSNELLVKWNNADTRLSISVYDNDIDDLIDWQADANFFYQPVNVNSATIKGTDISVDFQQNNFNHRIAATYVDAKDNESNRQLNRRAKQLASYQITYNQSQLEWFAIVKYTGERPDGAVMLDSYSSIDIGLNYQISHRLAMQLKINNLSDEDIQSLNNYTPIQREAYLTVTYANF</sequence>
<evidence type="ECO:0000256" key="3">
    <source>
        <dbReference type="ARBA" id="ARBA00022452"/>
    </source>
</evidence>
<evidence type="ECO:0000256" key="5">
    <source>
        <dbReference type="ARBA" id="ARBA00022729"/>
    </source>
</evidence>
<evidence type="ECO:0000313" key="16">
    <source>
        <dbReference type="Proteomes" id="UP001239782"/>
    </source>
</evidence>
<keyword evidence="4 10" id="KW-0812">Transmembrane</keyword>
<dbReference type="InterPro" id="IPR037066">
    <property type="entry name" value="Plug_dom_sf"/>
</dbReference>
<dbReference type="InterPro" id="IPR000531">
    <property type="entry name" value="Beta-barrel_TonB"/>
</dbReference>
<keyword evidence="16" id="KW-1185">Reference proteome</keyword>
<feature type="signal peptide" evidence="12">
    <location>
        <begin position="1"/>
        <end position="19"/>
    </location>
</feature>
<dbReference type="GO" id="GO:0015889">
    <property type="term" value="P:cobalamin transport"/>
    <property type="evidence" value="ECO:0007669"/>
    <property type="project" value="TreeGrafter"/>
</dbReference>
<dbReference type="InterPro" id="IPR012910">
    <property type="entry name" value="Plug_dom"/>
</dbReference>
<feature type="domain" description="TonB-dependent receptor plug" evidence="14">
    <location>
        <begin position="46"/>
        <end position="149"/>
    </location>
</feature>
<dbReference type="AlphaFoldDB" id="A0AA51RRD9"/>
<keyword evidence="2 10" id="KW-0813">Transport</keyword>
<dbReference type="SUPFAM" id="SSF56935">
    <property type="entry name" value="Porins"/>
    <property type="match status" value="1"/>
</dbReference>
<evidence type="ECO:0000256" key="4">
    <source>
        <dbReference type="ARBA" id="ARBA00022692"/>
    </source>
</evidence>
<reference evidence="15 16" key="1">
    <citation type="submission" date="2023-08" db="EMBL/GenBank/DDBJ databases">
        <title>Pleionea litopenaei sp. nov., isolated from stomach of juvenile Litopenaeus vannamei.</title>
        <authorList>
            <person name="Rho A.M."/>
            <person name="Hwang C.Y."/>
        </authorList>
    </citation>
    <scope>NUCLEOTIDE SEQUENCE [LARGE SCALE GENOMIC DNA]</scope>
    <source>
        <strain evidence="15 16">HL-JVS1</strain>
    </source>
</reference>
<evidence type="ECO:0000313" key="15">
    <source>
        <dbReference type="EMBL" id="WMS86074.1"/>
    </source>
</evidence>
<feature type="chain" id="PRO_5041344224" evidence="12">
    <location>
        <begin position="20"/>
        <end position="606"/>
    </location>
</feature>
<dbReference type="CDD" id="cd01347">
    <property type="entry name" value="ligand_gated_channel"/>
    <property type="match status" value="1"/>
</dbReference>
<evidence type="ECO:0000256" key="9">
    <source>
        <dbReference type="ARBA" id="ARBA00023237"/>
    </source>
</evidence>
<dbReference type="PANTHER" id="PTHR30069">
    <property type="entry name" value="TONB-DEPENDENT OUTER MEMBRANE RECEPTOR"/>
    <property type="match status" value="1"/>
</dbReference>
<keyword evidence="6" id="KW-0406">Ion transport</keyword>
<organism evidence="15 16">
    <name type="scientific">Pleionea litopenaei</name>
    <dbReference type="NCBI Taxonomy" id="3070815"/>
    <lineage>
        <taxon>Bacteria</taxon>
        <taxon>Pseudomonadati</taxon>
        <taxon>Pseudomonadota</taxon>
        <taxon>Gammaproteobacteria</taxon>
        <taxon>Oceanospirillales</taxon>
        <taxon>Pleioneaceae</taxon>
        <taxon>Pleionea</taxon>
    </lineage>
</organism>
<evidence type="ECO:0000259" key="13">
    <source>
        <dbReference type="Pfam" id="PF00593"/>
    </source>
</evidence>
<dbReference type="EMBL" id="CP133548">
    <property type="protein sequence ID" value="WMS86074.1"/>
    <property type="molecule type" value="Genomic_DNA"/>
</dbReference>
<dbReference type="Gene3D" id="2.40.170.20">
    <property type="entry name" value="TonB-dependent receptor, beta-barrel domain"/>
    <property type="match status" value="1"/>
</dbReference>
<dbReference type="GO" id="GO:0006811">
    <property type="term" value="P:monoatomic ion transport"/>
    <property type="evidence" value="ECO:0007669"/>
    <property type="project" value="UniProtKB-KW"/>
</dbReference>
<comment type="similarity">
    <text evidence="10 11">Belongs to the TonB-dependent receptor family.</text>
</comment>
<dbReference type="GO" id="GO:0009279">
    <property type="term" value="C:cell outer membrane"/>
    <property type="evidence" value="ECO:0007669"/>
    <property type="project" value="UniProtKB-SubCell"/>
</dbReference>
<feature type="domain" description="TonB-dependent receptor-like beta-barrel" evidence="13">
    <location>
        <begin position="232"/>
        <end position="579"/>
    </location>
</feature>